<name>A0A255GKS8_9ACTN</name>
<evidence type="ECO:0000313" key="5">
    <source>
        <dbReference type="Proteomes" id="UP000215896"/>
    </source>
</evidence>
<feature type="transmembrane region" description="Helical" evidence="2">
    <location>
        <begin position="94"/>
        <end position="121"/>
    </location>
</feature>
<feature type="transmembrane region" description="Helical" evidence="2">
    <location>
        <begin position="259"/>
        <end position="290"/>
    </location>
</feature>
<feature type="transmembrane region" description="Helical" evidence="2">
    <location>
        <begin position="6"/>
        <end position="37"/>
    </location>
</feature>
<keyword evidence="2" id="KW-1133">Transmembrane helix</keyword>
<keyword evidence="5" id="KW-1185">Reference proteome</keyword>
<comment type="caution">
    <text evidence="4">The sequence shown here is derived from an EMBL/GenBank/DDBJ whole genome shotgun (WGS) entry which is preliminary data.</text>
</comment>
<dbReference type="RefSeq" id="WP_094405041.1">
    <property type="nucleotide sequence ID" value="NZ_NMVN01000002.1"/>
</dbReference>
<gene>
    <name evidence="4" type="ORF">CGZ94_05565</name>
</gene>
<dbReference type="OrthoDB" id="8738207at2"/>
<dbReference type="Proteomes" id="UP000215896">
    <property type="component" value="Unassembled WGS sequence"/>
</dbReference>
<dbReference type="Pfam" id="PF07158">
    <property type="entry name" value="MatC_N"/>
    <property type="match status" value="1"/>
</dbReference>
<keyword evidence="2" id="KW-0812">Transmembrane</keyword>
<organism evidence="4 5">
    <name type="scientific">Enemella evansiae</name>
    <dbReference type="NCBI Taxonomy" id="2016499"/>
    <lineage>
        <taxon>Bacteria</taxon>
        <taxon>Bacillati</taxon>
        <taxon>Actinomycetota</taxon>
        <taxon>Actinomycetes</taxon>
        <taxon>Propionibacteriales</taxon>
        <taxon>Propionibacteriaceae</taxon>
        <taxon>Enemella</taxon>
    </lineage>
</organism>
<proteinExistence type="predicted"/>
<sequence length="443" mass="45299">MTSAVIIALAVLVAIFVIATIFEINIGILGFIGAFGVGTLVLQQSEKQILEHFPASIVLTIVGVTYFFAVARRNGTVEVIVARLLSWFGHRTALLPWAFFLTAAGLTSIGTFSPAAVALLAPAAMPAARRAGINPLVMGVLIINGAHAGGFSPLSVSGVLVGNLAVKQGLQFSALFLFAASFVANLVISMIVVLVDLLVRRRRVVEQVSTRTPATATTGGSSRAGSVATLEGPADSGNAHTDDAPAVAPRANRIQKFTLLVLAVMVVSVVALNAPIGFVALAAGALLGGFDLSNQRACIADISWSTVLLVAGMMTYIALLESEGIIGQLSNAALSVGSPALVALLLCAVMAITSAFASSTALLTALVPLAAPLLATGGVSSMGMISALSVSATVVDVSPFSTNGALIIASADTALRQKLYRQLLGYAALVVIFAPIALWAVLV</sequence>
<evidence type="ECO:0000256" key="2">
    <source>
        <dbReference type="SAM" id="Phobius"/>
    </source>
</evidence>
<evidence type="ECO:0000259" key="3">
    <source>
        <dbReference type="Pfam" id="PF07158"/>
    </source>
</evidence>
<feature type="transmembrane region" description="Helical" evidence="2">
    <location>
        <begin position="302"/>
        <end position="320"/>
    </location>
</feature>
<dbReference type="AlphaFoldDB" id="A0A255GKS8"/>
<feature type="transmembrane region" description="Helical" evidence="2">
    <location>
        <begin position="49"/>
        <end position="69"/>
    </location>
</feature>
<evidence type="ECO:0000313" key="4">
    <source>
        <dbReference type="EMBL" id="OYO16181.1"/>
    </source>
</evidence>
<accession>A0A255GKS8</accession>
<keyword evidence="2" id="KW-0472">Membrane</keyword>
<feature type="domain" description="Dicarboxylate carrier MatC N-terminal" evidence="3">
    <location>
        <begin position="5"/>
        <end position="150"/>
    </location>
</feature>
<feature type="transmembrane region" description="Helical" evidence="2">
    <location>
        <begin position="174"/>
        <end position="199"/>
    </location>
</feature>
<accession>A0A4V3CE66</accession>
<feature type="transmembrane region" description="Helical" evidence="2">
    <location>
        <begin position="133"/>
        <end position="154"/>
    </location>
</feature>
<feature type="region of interest" description="Disordered" evidence="1">
    <location>
        <begin position="209"/>
        <end position="244"/>
    </location>
</feature>
<reference evidence="4 5" key="1">
    <citation type="submission" date="2017-07" db="EMBL/GenBank/DDBJ databases">
        <title>Draft whole genome sequences of clinical Proprionibacteriaceae strains.</title>
        <authorList>
            <person name="Bernier A.-M."/>
            <person name="Bernard K."/>
            <person name="Domingo M.-C."/>
        </authorList>
    </citation>
    <scope>NUCLEOTIDE SEQUENCE [LARGE SCALE GENOMIC DNA]</scope>
    <source>
        <strain evidence="4 5">NML 030167</strain>
    </source>
</reference>
<feature type="compositionally biased region" description="Polar residues" evidence="1">
    <location>
        <begin position="209"/>
        <end position="224"/>
    </location>
</feature>
<protein>
    <submittedName>
        <fullName evidence="4">C4-dicarboxylate ABC transporter</fullName>
    </submittedName>
</protein>
<feature type="transmembrane region" description="Helical" evidence="2">
    <location>
        <begin position="341"/>
        <end position="367"/>
    </location>
</feature>
<dbReference type="EMBL" id="NMVO01000005">
    <property type="protein sequence ID" value="OYO16181.1"/>
    <property type="molecule type" value="Genomic_DNA"/>
</dbReference>
<dbReference type="InterPro" id="IPR009827">
    <property type="entry name" value="MatC_N"/>
</dbReference>
<evidence type="ECO:0000256" key="1">
    <source>
        <dbReference type="SAM" id="MobiDB-lite"/>
    </source>
</evidence>
<feature type="transmembrane region" description="Helical" evidence="2">
    <location>
        <begin position="423"/>
        <end position="442"/>
    </location>
</feature>